<reference evidence="2" key="1">
    <citation type="submission" date="2020-05" db="EMBL/GenBank/DDBJ databases">
        <title>Evolutionary and genomic comparisons of hybrid uninucleate and nonhybrid Rhizoctonia fungi.</title>
        <authorList>
            <person name="Li C."/>
            <person name="Chen X."/>
        </authorList>
    </citation>
    <scope>NUCLEOTIDE SEQUENCE</scope>
    <source>
        <strain evidence="2">AG-1 IA</strain>
    </source>
</reference>
<sequence length="214" mass="23642">MHKAFMDYLDGKNQFHADRWDFQELQALYEQSGKPVGLVCIWLGLLTSNTANVGRQQLMHLAINVLLIVVNSAGCKQLFSKMGYIQSKRRSCLSNKKTFDTAVVQMELKRAHAAAGLTRACLHCQFGLSASKQLGEAALLLPDADKEDQHDKTAKELAELGTLDKEAGTSRFKKLASKLAQDVLDDKDLPKDSLEVDNPNDVPLSGLKLATETR</sequence>
<dbReference type="RefSeq" id="XP_043180070.1">
    <property type="nucleotide sequence ID" value="XM_043321058.1"/>
</dbReference>
<proteinExistence type="predicted"/>
<dbReference type="EMBL" id="CP059661">
    <property type="protein sequence ID" value="QRW19833.1"/>
    <property type="molecule type" value="Genomic_DNA"/>
</dbReference>
<organism evidence="2 3">
    <name type="scientific">Rhizoctonia solani</name>
    <dbReference type="NCBI Taxonomy" id="456999"/>
    <lineage>
        <taxon>Eukaryota</taxon>
        <taxon>Fungi</taxon>
        <taxon>Dikarya</taxon>
        <taxon>Basidiomycota</taxon>
        <taxon>Agaricomycotina</taxon>
        <taxon>Agaricomycetes</taxon>
        <taxon>Cantharellales</taxon>
        <taxon>Ceratobasidiaceae</taxon>
        <taxon>Rhizoctonia</taxon>
    </lineage>
</organism>
<gene>
    <name evidence="2" type="ORF">RhiXN_01239</name>
</gene>
<accession>A0A8H8NVY2</accession>
<dbReference type="GeneID" id="67023521"/>
<evidence type="ECO:0008006" key="4">
    <source>
        <dbReference type="Google" id="ProtNLM"/>
    </source>
</evidence>
<name>A0A8H8NVY2_9AGAM</name>
<dbReference type="AlphaFoldDB" id="A0A8H8NVY2"/>
<evidence type="ECO:0000313" key="3">
    <source>
        <dbReference type="Proteomes" id="UP000650533"/>
    </source>
</evidence>
<evidence type="ECO:0000256" key="1">
    <source>
        <dbReference type="SAM" id="MobiDB-lite"/>
    </source>
</evidence>
<feature type="region of interest" description="Disordered" evidence="1">
    <location>
        <begin position="187"/>
        <end position="214"/>
    </location>
</feature>
<protein>
    <recommendedName>
        <fullName evidence="4">HAT C-terminal dimerisation domain-containing protein</fullName>
    </recommendedName>
</protein>
<evidence type="ECO:0000313" key="2">
    <source>
        <dbReference type="EMBL" id="QRW19833.1"/>
    </source>
</evidence>
<dbReference type="Proteomes" id="UP000650533">
    <property type="component" value="Chromosome 4"/>
</dbReference>
<dbReference type="KEGG" id="rsx:RhiXN_01239"/>